<proteinExistence type="predicted"/>
<keyword evidence="1" id="KW-0812">Transmembrane</keyword>
<gene>
    <name evidence="2" type="ORF">GA0074704_3714</name>
</gene>
<organism evidence="2 3">
    <name type="scientific">Micromonospora siamensis</name>
    <dbReference type="NCBI Taxonomy" id="299152"/>
    <lineage>
        <taxon>Bacteria</taxon>
        <taxon>Bacillati</taxon>
        <taxon>Actinomycetota</taxon>
        <taxon>Actinomycetes</taxon>
        <taxon>Micromonosporales</taxon>
        <taxon>Micromonosporaceae</taxon>
        <taxon>Micromonospora</taxon>
    </lineage>
</organism>
<sequence>MREGWVVNRWARGATGLLVGAAAGWLVHQATRMQGPELFVLVGAVVGLLVALAVHTYARSVRLTEITVTVPQFSELRFAVTRDGRQVAWKLFVETATRVSTQALGPGDGRMREALTSLYGLFAVTRDLLKEAHPGVQTGPEPTVEQLGIAMLNLELRPFLSRWHPALHAWESAHPEADESQWPENAACRAALAGVQQRLAAYVQSFGRLAGVARPEVLLGGPIRDEA</sequence>
<dbReference type="EMBL" id="LT607751">
    <property type="protein sequence ID" value="SCG60726.1"/>
    <property type="molecule type" value="Genomic_DNA"/>
</dbReference>
<name>A0A1C5ISJ3_9ACTN</name>
<protein>
    <submittedName>
        <fullName evidence="2">Uncharacterized protein</fullName>
    </submittedName>
</protein>
<dbReference type="Proteomes" id="UP000198210">
    <property type="component" value="Chromosome I"/>
</dbReference>
<accession>A0A1C5ISJ3</accession>
<evidence type="ECO:0000256" key="1">
    <source>
        <dbReference type="SAM" id="Phobius"/>
    </source>
</evidence>
<keyword evidence="1" id="KW-0472">Membrane</keyword>
<keyword evidence="3" id="KW-1185">Reference proteome</keyword>
<dbReference type="AlphaFoldDB" id="A0A1C5ISJ3"/>
<keyword evidence="1" id="KW-1133">Transmembrane helix</keyword>
<evidence type="ECO:0000313" key="3">
    <source>
        <dbReference type="Proteomes" id="UP000198210"/>
    </source>
</evidence>
<evidence type="ECO:0000313" key="2">
    <source>
        <dbReference type="EMBL" id="SCG60726.1"/>
    </source>
</evidence>
<feature type="transmembrane region" description="Helical" evidence="1">
    <location>
        <begin position="39"/>
        <end position="58"/>
    </location>
</feature>
<reference evidence="2 3" key="1">
    <citation type="submission" date="2016-06" db="EMBL/GenBank/DDBJ databases">
        <authorList>
            <person name="Kjaerup R.B."/>
            <person name="Dalgaard T.S."/>
            <person name="Juul-Madsen H.R."/>
        </authorList>
    </citation>
    <scope>NUCLEOTIDE SEQUENCE [LARGE SCALE GENOMIC DNA]</scope>
    <source>
        <strain evidence="2 3">DSM 45097</strain>
    </source>
</reference>
<dbReference type="RefSeq" id="WP_157743716.1">
    <property type="nucleotide sequence ID" value="NZ_JBHLYF010000023.1"/>
</dbReference>